<keyword evidence="2" id="KW-1185">Reference proteome</keyword>
<proteinExistence type="predicted"/>
<evidence type="ECO:0000313" key="1">
    <source>
        <dbReference type="EMBL" id="AKM09676.1"/>
    </source>
</evidence>
<dbReference type="InterPro" id="IPR025985">
    <property type="entry name" value="YnbE"/>
</dbReference>
<name>A0A0G3XGB6_9SPHN</name>
<dbReference type="STRING" id="1348774.AB433_06275"/>
<dbReference type="Proteomes" id="UP000035287">
    <property type="component" value="Chromosome"/>
</dbReference>
<dbReference type="EMBL" id="CP011770">
    <property type="protein sequence ID" value="AKM09676.1"/>
    <property type="molecule type" value="Genomic_DNA"/>
</dbReference>
<accession>A0A0G3XGB6</accession>
<dbReference type="AlphaFoldDB" id="A0A0G3XGB6"/>
<dbReference type="RefSeq" id="WP_047820362.1">
    <property type="nucleotide sequence ID" value="NZ_CP011770.1"/>
</dbReference>
<dbReference type="PATRIC" id="fig|1348774.3.peg.1314"/>
<gene>
    <name evidence="1" type="ORF">AB433_06275</name>
</gene>
<reference evidence="1 2" key="1">
    <citation type="submission" date="2015-06" db="EMBL/GenBank/DDBJ databases">
        <authorList>
            <person name="Zeng Y."/>
            <person name="Huang Y."/>
        </authorList>
    </citation>
    <scope>NUCLEOTIDE SEQUENCE [LARGE SCALE GENOMIC DNA]</scope>
    <source>
        <strain evidence="1 2">PQ-2</strain>
    </source>
</reference>
<sequence length="89" mass="9698">MNAAKWTALLTFATRDRHIAPMMVTGGRMRRMAQIGAAGAVLCGLSACINVNAPAEPIVIELNVNIKQEVLYRLVDSAEENISENPEIF</sequence>
<evidence type="ECO:0000313" key="2">
    <source>
        <dbReference type="Proteomes" id="UP000035287"/>
    </source>
</evidence>
<dbReference type="KEGG" id="cna:AB433_06275"/>
<dbReference type="Pfam" id="PF13617">
    <property type="entry name" value="Lipoprotein_19"/>
    <property type="match status" value="1"/>
</dbReference>
<protein>
    <submittedName>
        <fullName evidence="1">Uncharacterized protein</fullName>
    </submittedName>
</protein>
<organism evidence="1 2">
    <name type="scientific">Croceicoccus naphthovorans</name>
    <dbReference type="NCBI Taxonomy" id="1348774"/>
    <lineage>
        <taxon>Bacteria</taxon>
        <taxon>Pseudomonadati</taxon>
        <taxon>Pseudomonadota</taxon>
        <taxon>Alphaproteobacteria</taxon>
        <taxon>Sphingomonadales</taxon>
        <taxon>Erythrobacteraceae</taxon>
        <taxon>Croceicoccus</taxon>
    </lineage>
</organism>